<dbReference type="AlphaFoldDB" id="A0A067S8J3"/>
<reference evidence="2" key="1">
    <citation type="journal article" date="2014" name="Proc. Natl. Acad. Sci. U.S.A.">
        <title>Extensive sampling of basidiomycete genomes demonstrates inadequacy of the white-rot/brown-rot paradigm for wood decay fungi.</title>
        <authorList>
            <person name="Riley R."/>
            <person name="Salamov A.A."/>
            <person name="Brown D.W."/>
            <person name="Nagy L.G."/>
            <person name="Floudas D."/>
            <person name="Held B.W."/>
            <person name="Levasseur A."/>
            <person name="Lombard V."/>
            <person name="Morin E."/>
            <person name="Otillar R."/>
            <person name="Lindquist E.A."/>
            <person name="Sun H."/>
            <person name="LaButti K.M."/>
            <person name="Schmutz J."/>
            <person name="Jabbour D."/>
            <person name="Luo H."/>
            <person name="Baker S.E."/>
            <person name="Pisabarro A.G."/>
            <person name="Walton J.D."/>
            <person name="Blanchette R.A."/>
            <person name="Henrissat B."/>
            <person name="Martin F."/>
            <person name="Cullen D."/>
            <person name="Hibbett D.S."/>
            <person name="Grigoriev I.V."/>
        </authorList>
    </citation>
    <scope>NUCLEOTIDE SEQUENCE [LARGE SCALE GENOMIC DNA]</scope>
    <source>
        <strain evidence="2">CBS 339.88</strain>
    </source>
</reference>
<keyword evidence="2" id="KW-1185">Reference proteome</keyword>
<sequence>MTDVLLRLFCSSVRLFVNDLKVLDSASSTPPYTYPCWEICQRLHESQQGHRHELWPGRSAKESAAWNAFDRLFQSGRHGVSTTSVGILRLHSQKHRSMLPHPRSVLDDLPSVSVRLSRPAQMILNHRISAGNDLVEARKAPEASKSFRL</sequence>
<name>A0A067S8J3_GALM3</name>
<dbReference type="EMBL" id="KL142425">
    <property type="protein sequence ID" value="KDR66247.1"/>
    <property type="molecule type" value="Genomic_DNA"/>
</dbReference>
<accession>A0A067S8J3</accession>
<evidence type="ECO:0000313" key="2">
    <source>
        <dbReference type="Proteomes" id="UP000027222"/>
    </source>
</evidence>
<dbReference type="HOGENOM" id="CLU_1749800_0_0_1"/>
<protein>
    <submittedName>
        <fullName evidence="1">Uncharacterized protein</fullName>
    </submittedName>
</protein>
<gene>
    <name evidence="1" type="ORF">GALMADRAFT_217122</name>
</gene>
<proteinExistence type="predicted"/>
<organism evidence="1 2">
    <name type="scientific">Galerina marginata (strain CBS 339.88)</name>
    <dbReference type="NCBI Taxonomy" id="685588"/>
    <lineage>
        <taxon>Eukaryota</taxon>
        <taxon>Fungi</taxon>
        <taxon>Dikarya</taxon>
        <taxon>Basidiomycota</taxon>
        <taxon>Agaricomycotina</taxon>
        <taxon>Agaricomycetes</taxon>
        <taxon>Agaricomycetidae</taxon>
        <taxon>Agaricales</taxon>
        <taxon>Agaricineae</taxon>
        <taxon>Strophariaceae</taxon>
        <taxon>Galerina</taxon>
    </lineage>
</organism>
<dbReference type="Proteomes" id="UP000027222">
    <property type="component" value="Unassembled WGS sequence"/>
</dbReference>
<evidence type="ECO:0000313" key="1">
    <source>
        <dbReference type="EMBL" id="KDR66247.1"/>
    </source>
</evidence>